<gene>
    <name evidence="1" type="ORF">BJ878DRAFT_532639</name>
</gene>
<evidence type="ECO:0000313" key="1">
    <source>
        <dbReference type="EMBL" id="KAG9247325.1"/>
    </source>
</evidence>
<name>A0A9P7Z9C0_9HELO</name>
<sequence>MLDQCRGKKGRRVCGIKSSSTLGTYWKIFRLIYDEANDANTTASSTARCTGYRKEHKLSNKKRGKTAVYLEDLVGILQTNLTTTKKYGHGRHRIQLALFHHLAGFSANRPQAVLDLCYRHIVVTLLRDPLGGPRRILLEFSYEFIKQF</sequence>
<dbReference type="Proteomes" id="UP000887226">
    <property type="component" value="Unassembled WGS sequence"/>
</dbReference>
<dbReference type="InterPro" id="IPR021842">
    <property type="entry name" value="DUF3435"/>
</dbReference>
<reference evidence="1" key="1">
    <citation type="journal article" date="2021" name="IMA Fungus">
        <title>Genomic characterization of three marine fungi, including Emericellopsis atlantica sp. nov. with signatures of a generalist lifestyle and marine biomass degradation.</title>
        <authorList>
            <person name="Hagestad O.C."/>
            <person name="Hou L."/>
            <person name="Andersen J.H."/>
            <person name="Hansen E.H."/>
            <person name="Altermark B."/>
            <person name="Li C."/>
            <person name="Kuhnert E."/>
            <person name="Cox R.J."/>
            <person name="Crous P.W."/>
            <person name="Spatafora J.W."/>
            <person name="Lail K."/>
            <person name="Amirebrahimi M."/>
            <person name="Lipzen A."/>
            <person name="Pangilinan J."/>
            <person name="Andreopoulos W."/>
            <person name="Hayes R.D."/>
            <person name="Ng V."/>
            <person name="Grigoriev I.V."/>
            <person name="Jackson S.A."/>
            <person name="Sutton T.D.S."/>
            <person name="Dobson A.D.W."/>
            <person name="Rama T."/>
        </authorList>
    </citation>
    <scope>NUCLEOTIDE SEQUENCE</scope>
    <source>
        <strain evidence="1">TRa3180A</strain>
    </source>
</reference>
<accession>A0A9P7Z9C0</accession>
<keyword evidence="2" id="KW-1185">Reference proteome</keyword>
<proteinExistence type="predicted"/>
<dbReference type="EMBL" id="MU253775">
    <property type="protein sequence ID" value="KAG9247325.1"/>
    <property type="molecule type" value="Genomic_DNA"/>
</dbReference>
<dbReference type="AlphaFoldDB" id="A0A9P7Z9C0"/>
<dbReference type="PANTHER" id="PTHR37535:SF2">
    <property type="entry name" value="FINGER DOMAIN PROTEIN, PUTATIVE (AFU_ORTHOLOGUE AFUA_6G09300)-RELATED"/>
    <property type="match status" value="1"/>
</dbReference>
<evidence type="ECO:0000313" key="2">
    <source>
        <dbReference type="Proteomes" id="UP000887226"/>
    </source>
</evidence>
<comment type="caution">
    <text evidence="1">The sequence shown here is derived from an EMBL/GenBank/DDBJ whole genome shotgun (WGS) entry which is preliminary data.</text>
</comment>
<protein>
    <submittedName>
        <fullName evidence="1">Uncharacterized protein</fullName>
    </submittedName>
</protein>
<dbReference type="PANTHER" id="PTHR37535">
    <property type="entry name" value="FLUG DOMAIN PROTEIN"/>
    <property type="match status" value="1"/>
</dbReference>
<dbReference type="OrthoDB" id="3544487at2759"/>
<organism evidence="1 2">
    <name type="scientific">Calycina marina</name>
    <dbReference type="NCBI Taxonomy" id="1763456"/>
    <lineage>
        <taxon>Eukaryota</taxon>
        <taxon>Fungi</taxon>
        <taxon>Dikarya</taxon>
        <taxon>Ascomycota</taxon>
        <taxon>Pezizomycotina</taxon>
        <taxon>Leotiomycetes</taxon>
        <taxon>Helotiales</taxon>
        <taxon>Pezizellaceae</taxon>
        <taxon>Calycina</taxon>
    </lineage>
</organism>
<dbReference type="Pfam" id="PF11917">
    <property type="entry name" value="DUF3435"/>
    <property type="match status" value="1"/>
</dbReference>